<name>A0ABD1QXW1_9LAMI</name>
<feature type="compositionally biased region" description="Basic and acidic residues" evidence="1">
    <location>
        <begin position="62"/>
        <end position="78"/>
    </location>
</feature>
<feature type="compositionally biased region" description="Basic and acidic residues" evidence="1">
    <location>
        <begin position="246"/>
        <end position="255"/>
    </location>
</feature>
<feature type="region of interest" description="Disordered" evidence="1">
    <location>
        <begin position="245"/>
        <end position="273"/>
    </location>
</feature>
<dbReference type="InterPro" id="IPR046700">
    <property type="entry name" value="DUF6570"/>
</dbReference>
<feature type="domain" description="DUF6570" evidence="2">
    <location>
        <begin position="118"/>
        <end position="239"/>
    </location>
</feature>
<comment type="caution">
    <text evidence="3">The sequence shown here is derived from an EMBL/GenBank/DDBJ whole genome shotgun (WGS) entry which is preliminary data.</text>
</comment>
<evidence type="ECO:0000313" key="4">
    <source>
        <dbReference type="Proteomes" id="UP001604336"/>
    </source>
</evidence>
<gene>
    <name evidence="3" type="ORF">Adt_33334</name>
</gene>
<evidence type="ECO:0000313" key="3">
    <source>
        <dbReference type="EMBL" id="KAL2480368.1"/>
    </source>
</evidence>
<protein>
    <recommendedName>
        <fullName evidence="2">DUF6570 domain-containing protein</fullName>
    </recommendedName>
</protein>
<organism evidence="3 4">
    <name type="scientific">Abeliophyllum distichum</name>
    <dbReference type="NCBI Taxonomy" id="126358"/>
    <lineage>
        <taxon>Eukaryota</taxon>
        <taxon>Viridiplantae</taxon>
        <taxon>Streptophyta</taxon>
        <taxon>Embryophyta</taxon>
        <taxon>Tracheophyta</taxon>
        <taxon>Spermatophyta</taxon>
        <taxon>Magnoliopsida</taxon>
        <taxon>eudicotyledons</taxon>
        <taxon>Gunneridae</taxon>
        <taxon>Pentapetalae</taxon>
        <taxon>asterids</taxon>
        <taxon>lamiids</taxon>
        <taxon>Lamiales</taxon>
        <taxon>Oleaceae</taxon>
        <taxon>Forsythieae</taxon>
        <taxon>Abeliophyllum</taxon>
    </lineage>
</organism>
<feature type="region of interest" description="Disordered" evidence="1">
    <location>
        <begin position="62"/>
        <end position="85"/>
    </location>
</feature>
<evidence type="ECO:0000259" key="2">
    <source>
        <dbReference type="Pfam" id="PF20209"/>
    </source>
</evidence>
<evidence type="ECO:0000256" key="1">
    <source>
        <dbReference type="SAM" id="MobiDB-lite"/>
    </source>
</evidence>
<sequence>MQITTSTYVNKGLRAVRLRRTSFTSFIMPITRQTRVCSPRNVNERRARQAIDTVRRIKARAEQTSMHRTDVRASDCARRKQKRASQTMRVENDYVKDRRVIYDQENECSGQIQRGLNPLKFSAENLMDPGVVPIKLSRLTNLEQILIARVHPMMSVYRVNGQQYKYSGNVINFAQDVNSMATVLPFKPSDLSAILIVNRTGAHIVKEFRVRREYVRQALVWLKQNHLYYRDITIDEYTLQTLPHDGIPEDIPHSDEDNEHNSNANPPTDVVEDDIEGPPEIVNQNVHIDEFHAVGTILVGPQPNQQACIHRALHVADADRTIAHMHLTNKVIDEFSTLGYISMIFLALFPYENADFRQAHPKKLNPSEYFQ</sequence>
<dbReference type="EMBL" id="JBFOLK010000010">
    <property type="protein sequence ID" value="KAL2480368.1"/>
    <property type="molecule type" value="Genomic_DNA"/>
</dbReference>
<dbReference type="Proteomes" id="UP001604336">
    <property type="component" value="Unassembled WGS sequence"/>
</dbReference>
<keyword evidence="4" id="KW-1185">Reference proteome</keyword>
<reference evidence="4" key="1">
    <citation type="submission" date="2024-07" db="EMBL/GenBank/DDBJ databases">
        <title>Two chromosome-level genome assemblies of Korean endemic species Abeliophyllum distichum and Forsythia ovata (Oleaceae).</title>
        <authorList>
            <person name="Jang H."/>
        </authorList>
    </citation>
    <scope>NUCLEOTIDE SEQUENCE [LARGE SCALE GENOMIC DNA]</scope>
</reference>
<proteinExistence type="predicted"/>
<accession>A0ABD1QXW1</accession>
<dbReference type="AlphaFoldDB" id="A0ABD1QXW1"/>
<dbReference type="Pfam" id="PF20209">
    <property type="entry name" value="DUF6570"/>
    <property type="match status" value="1"/>
</dbReference>